<feature type="transmembrane region" description="Helical" evidence="6">
    <location>
        <begin position="277"/>
        <end position="294"/>
    </location>
</feature>
<name>A0ABQ5ZVC5_9GAMM</name>
<evidence type="ECO:0000256" key="6">
    <source>
        <dbReference type="SAM" id="Phobius"/>
    </source>
</evidence>
<evidence type="ECO:0000256" key="2">
    <source>
        <dbReference type="ARBA" id="ARBA00022475"/>
    </source>
</evidence>
<organism evidence="8 9">
    <name type="scientific">Marinospirillum insulare</name>
    <dbReference type="NCBI Taxonomy" id="217169"/>
    <lineage>
        <taxon>Bacteria</taxon>
        <taxon>Pseudomonadati</taxon>
        <taxon>Pseudomonadota</taxon>
        <taxon>Gammaproteobacteria</taxon>
        <taxon>Oceanospirillales</taxon>
        <taxon>Oceanospirillaceae</taxon>
        <taxon>Marinospirillum</taxon>
    </lineage>
</organism>
<keyword evidence="9" id="KW-1185">Reference proteome</keyword>
<sequence length="399" mass="42546">MSSFNTAPPSLALRMLVVLCALAVVSLLYLPIPVLHLLEESYGVGATGMISAFGFTYATGFLVFGPLSDWLGRRKVMVSGLIALTVITILLAIADTQYQLVIGRILQGLIAASFPPVAIAFLAERGTVRQRAWSIAWMSTAFLSAGLLGQIYGGLITLRWGMGAAFLPLSGIYALTAWQLWRTAKDKPAPMKLRSFLGSYLSLGRLLIDSRLRRVYVPAFFLLMCFVAFYMGLDMRFSAELAHHGISPLMFRTLAAPAFIIPLAVAAIIPRLGAERVVSVGLVCAASGLALSALAGSSHIWGLLVASFLFVAGIGISVPGLIIRVTSVSDASVRGMAVALYTFVLWVGASLGPWLAQQLAGMSLEGMLFLLSSLLGGCALYVITGLRRNNEAITHSSSL</sequence>
<dbReference type="InterPro" id="IPR011701">
    <property type="entry name" value="MFS"/>
</dbReference>
<evidence type="ECO:0000259" key="7">
    <source>
        <dbReference type="PROSITE" id="PS50850"/>
    </source>
</evidence>
<feature type="transmembrane region" description="Helical" evidence="6">
    <location>
        <begin position="335"/>
        <end position="355"/>
    </location>
</feature>
<feature type="transmembrane region" description="Helical" evidence="6">
    <location>
        <begin position="367"/>
        <end position="386"/>
    </location>
</feature>
<keyword evidence="4 6" id="KW-1133">Transmembrane helix</keyword>
<gene>
    <name evidence="8" type="ORF">GCM10007878_06830</name>
</gene>
<dbReference type="PANTHER" id="PTHR43124:SF3">
    <property type="entry name" value="CHLORAMPHENICOL EFFLUX PUMP RV0191"/>
    <property type="match status" value="1"/>
</dbReference>
<feature type="transmembrane region" description="Helical" evidence="6">
    <location>
        <begin position="135"/>
        <end position="154"/>
    </location>
</feature>
<comment type="subcellular location">
    <subcellularLocation>
        <location evidence="1">Cell membrane</location>
        <topology evidence="1">Multi-pass membrane protein</topology>
    </subcellularLocation>
</comment>
<evidence type="ECO:0000256" key="5">
    <source>
        <dbReference type="ARBA" id="ARBA00023136"/>
    </source>
</evidence>
<evidence type="ECO:0000256" key="3">
    <source>
        <dbReference type="ARBA" id="ARBA00022692"/>
    </source>
</evidence>
<dbReference type="Proteomes" id="UP001156682">
    <property type="component" value="Unassembled WGS sequence"/>
</dbReference>
<feature type="transmembrane region" description="Helical" evidence="6">
    <location>
        <begin position="300"/>
        <end position="323"/>
    </location>
</feature>
<feature type="transmembrane region" description="Helical" evidence="6">
    <location>
        <begin position="215"/>
        <end position="233"/>
    </location>
</feature>
<evidence type="ECO:0000313" key="9">
    <source>
        <dbReference type="Proteomes" id="UP001156682"/>
    </source>
</evidence>
<accession>A0ABQ5ZVC5</accession>
<feature type="domain" description="Major facilitator superfamily (MFS) profile" evidence="7">
    <location>
        <begin position="1"/>
        <end position="390"/>
    </location>
</feature>
<feature type="transmembrane region" description="Helical" evidence="6">
    <location>
        <begin position="12"/>
        <end position="32"/>
    </location>
</feature>
<dbReference type="EMBL" id="BSOR01000015">
    <property type="protein sequence ID" value="GLR63248.1"/>
    <property type="molecule type" value="Genomic_DNA"/>
</dbReference>
<protein>
    <submittedName>
        <fullName evidence="8">Major facilitator superfamily protein</fullName>
    </submittedName>
</protein>
<evidence type="ECO:0000313" key="8">
    <source>
        <dbReference type="EMBL" id="GLR63248.1"/>
    </source>
</evidence>
<dbReference type="InterPro" id="IPR020846">
    <property type="entry name" value="MFS_dom"/>
</dbReference>
<dbReference type="Gene3D" id="1.20.1250.20">
    <property type="entry name" value="MFS general substrate transporter like domains"/>
    <property type="match status" value="1"/>
</dbReference>
<reference evidence="9" key="1">
    <citation type="journal article" date="2019" name="Int. J. Syst. Evol. Microbiol.">
        <title>The Global Catalogue of Microorganisms (GCM) 10K type strain sequencing project: providing services to taxonomists for standard genome sequencing and annotation.</title>
        <authorList>
            <consortium name="The Broad Institute Genomics Platform"/>
            <consortium name="The Broad Institute Genome Sequencing Center for Infectious Disease"/>
            <person name="Wu L."/>
            <person name="Ma J."/>
        </authorList>
    </citation>
    <scope>NUCLEOTIDE SEQUENCE [LARGE SCALE GENOMIC DNA]</scope>
    <source>
        <strain evidence="9">NBRC 100033</strain>
    </source>
</reference>
<evidence type="ECO:0000256" key="1">
    <source>
        <dbReference type="ARBA" id="ARBA00004651"/>
    </source>
</evidence>
<feature type="transmembrane region" description="Helical" evidence="6">
    <location>
        <begin position="44"/>
        <end position="64"/>
    </location>
</feature>
<keyword evidence="3 6" id="KW-0812">Transmembrane</keyword>
<dbReference type="SUPFAM" id="SSF103473">
    <property type="entry name" value="MFS general substrate transporter"/>
    <property type="match status" value="1"/>
</dbReference>
<keyword evidence="2" id="KW-1003">Cell membrane</keyword>
<keyword evidence="5 6" id="KW-0472">Membrane</keyword>
<feature type="transmembrane region" description="Helical" evidence="6">
    <location>
        <begin position="253"/>
        <end position="270"/>
    </location>
</feature>
<feature type="transmembrane region" description="Helical" evidence="6">
    <location>
        <begin position="160"/>
        <end position="181"/>
    </location>
</feature>
<dbReference type="Pfam" id="PF07690">
    <property type="entry name" value="MFS_1"/>
    <property type="match status" value="1"/>
</dbReference>
<dbReference type="PROSITE" id="PS50850">
    <property type="entry name" value="MFS"/>
    <property type="match status" value="1"/>
</dbReference>
<proteinExistence type="predicted"/>
<feature type="transmembrane region" description="Helical" evidence="6">
    <location>
        <begin position="76"/>
        <end position="94"/>
    </location>
</feature>
<dbReference type="InterPro" id="IPR050189">
    <property type="entry name" value="MFS_Efflux_Transporters"/>
</dbReference>
<comment type="caution">
    <text evidence="8">The sequence shown here is derived from an EMBL/GenBank/DDBJ whole genome shotgun (WGS) entry which is preliminary data.</text>
</comment>
<dbReference type="InterPro" id="IPR036259">
    <property type="entry name" value="MFS_trans_sf"/>
</dbReference>
<dbReference type="PANTHER" id="PTHR43124">
    <property type="entry name" value="PURINE EFFLUX PUMP PBUE"/>
    <property type="match status" value="1"/>
</dbReference>
<dbReference type="RefSeq" id="WP_027852164.1">
    <property type="nucleotide sequence ID" value="NZ_BSOR01000015.1"/>
</dbReference>
<evidence type="ECO:0000256" key="4">
    <source>
        <dbReference type="ARBA" id="ARBA00022989"/>
    </source>
</evidence>
<feature type="transmembrane region" description="Helical" evidence="6">
    <location>
        <begin position="100"/>
        <end position="123"/>
    </location>
</feature>